<evidence type="ECO:0000256" key="3">
    <source>
        <dbReference type="ARBA" id="ARBA00023163"/>
    </source>
</evidence>
<dbReference type="InterPro" id="IPR036388">
    <property type="entry name" value="WH-like_DNA-bd_sf"/>
</dbReference>
<accession>A0AAI9K2B1</accession>
<keyword evidence="3" id="KW-0804">Transcription</keyword>
<dbReference type="PANTHER" id="PTHR42756">
    <property type="entry name" value="TRANSCRIPTIONAL REGULATOR, MARR"/>
    <property type="match status" value="1"/>
</dbReference>
<evidence type="ECO:0000256" key="2">
    <source>
        <dbReference type="ARBA" id="ARBA00023125"/>
    </source>
</evidence>
<dbReference type="Gene3D" id="1.10.10.10">
    <property type="entry name" value="Winged helix-like DNA-binding domain superfamily/Winged helix DNA-binding domain"/>
    <property type="match status" value="1"/>
</dbReference>
<organism evidence="5 6">
    <name type="scientific">Coprococcus eutactus</name>
    <dbReference type="NCBI Taxonomy" id="33043"/>
    <lineage>
        <taxon>Bacteria</taxon>
        <taxon>Bacillati</taxon>
        <taxon>Bacillota</taxon>
        <taxon>Clostridia</taxon>
        <taxon>Lachnospirales</taxon>
        <taxon>Lachnospiraceae</taxon>
        <taxon>Coprococcus</taxon>
    </lineage>
</organism>
<comment type="caution">
    <text evidence="5">The sequence shown here is derived from an EMBL/GenBank/DDBJ whole genome shotgun (WGS) entry which is preliminary data.</text>
</comment>
<dbReference type="Proteomes" id="UP000660047">
    <property type="component" value="Unassembled WGS sequence"/>
</dbReference>
<feature type="domain" description="HTH marR-type" evidence="4">
    <location>
        <begin position="1"/>
        <end position="137"/>
    </location>
</feature>
<keyword evidence="2" id="KW-0238">DNA-binding</keyword>
<evidence type="ECO:0000259" key="4">
    <source>
        <dbReference type="PROSITE" id="PS50995"/>
    </source>
</evidence>
<evidence type="ECO:0000313" key="5">
    <source>
        <dbReference type="EMBL" id="GFO92968.1"/>
    </source>
</evidence>
<evidence type="ECO:0000313" key="6">
    <source>
        <dbReference type="Proteomes" id="UP000660047"/>
    </source>
</evidence>
<sequence length="153" mass="17574">MDEHKKSIHYLLMADHFMVQKALLSQIKDTELTMGQPKVLDYLKDHDGACQKDIAAGCHIEPASITAVLSGMENKGYIQRSTKAGDRRSLYVYLTDKGREYVEMLNKKFDLVESVALRGFTAEETEELQSLLVRVYDNMKGSEKDNRKEERKR</sequence>
<dbReference type="SUPFAM" id="SSF46785">
    <property type="entry name" value="Winged helix' DNA-binding domain"/>
    <property type="match status" value="1"/>
</dbReference>
<dbReference type="GO" id="GO:0003677">
    <property type="term" value="F:DNA binding"/>
    <property type="evidence" value="ECO:0007669"/>
    <property type="project" value="UniProtKB-KW"/>
</dbReference>
<dbReference type="Pfam" id="PF01047">
    <property type="entry name" value="MarR"/>
    <property type="match status" value="1"/>
</dbReference>
<evidence type="ECO:0000256" key="1">
    <source>
        <dbReference type="ARBA" id="ARBA00023015"/>
    </source>
</evidence>
<dbReference type="RefSeq" id="WP_055222497.1">
    <property type="nucleotide sequence ID" value="NZ_BLYL01000001.1"/>
</dbReference>
<gene>
    <name evidence="5" type="ORF">COEU31_00140</name>
</gene>
<name>A0AAI9K2B1_9FIRM</name>
<dbReference type="PANTHER" id="PTHR42756:SF1">
    <property type="entry name" value="TRANSCRIPTIONAL REPRESSOR OF EMRAB OPERON"/>
    <property type="match status" value="1"/>
</dbReference>
<proteinExistence type="predicted"/>
<dbReference type="InterPro" id="IPR036390">
    <property type="entry name" value="WH_DNA-bd_sf"/>
</dbReference>
<protein>
    <submittedName>
        <fullName evidence="5">MarR family transcriptional regulator</fullName>
    </submittedName>
</protein>
<dbReference type="PROSITE" id="PS50995">
    <property type="entry name" value="HTH_MARR_2"/>
    <property type="match status" value="1"/>
</dbReference>
<dbReference type="InterPro" id="IPR000835">
    <property type="entry name" value="HTH_MarR-typ"/>
</dbReference>
<dbReference type="PRINTS" id="PR00598">
    <property type="entry name" value="HTHMARR"/>
</dbReference>
<reference evidence="5" key="1">
    <citation type="submission" date="2020-06" db="EMBL/GenBank/DDBJ databases">
        <title>Characterization of fructooligosaccharide metabolism and fructooligosaccharide-degrading enzymes in human commensal butyrate producers.</title>
        <authorList>
            <person name="Tanno H."/>
            <person name="Fujii T."/>
            <person name="Hirano K."/>
            <person name="Maeno S."/>
            <person name="Tonozuka T."/>
            <person name="Sakamoto M."/>
            <person name="Ohkuma M."/>
            <person name="Tochio T."/>
            <person name="Endo A."/>
        </authorList>
    </citation>
    <scope>NUCLEOTIDE SEQUENCE</scope>
    <source>
        <strain evidence="5">JCM 31265</strain>
    </source>
</reference>
<dbReference type="SMART" id="SM00347">
    <property type="entry name" value="HTH_MARR"/>
    <property type="match status" value="1"/>
</dbReference>
<keyword evidence="1" id="KW-0805">Transcription regulation</keyword>
<dbReference type="EMBL" id="BLYL01000001">
    <property type="protein sequence ID" value="GFO92968.1"/>
    <property type="molecule type" value="Genomic_DNA"/>
</dbReference>
<dbReference type="AlphaFoldDB" id="A0AAI9K2B1"/>
<dbReference type="GO" id="GO:0003700">
    <property type="term" value="F:DNA-binding transcription factor activity"/>
    <property type="evidence" value="ECO:0007669"/>
    <property type="project" value="InterPro"/>
</dbReference>